<reference evidence="1 2" key="2">
    <citation type="submission" date="2019-05" db="EMBL/GenBank/DDBJ databases">
        <title>Glycomyces buryatensis sp. nov.</title>
        <authorList>
            <person name="Nikitina E."/>
        </authorList>
    </citation>
    <scope>NUCLEOTIDE SEQUENCE [LARGE SCALE GENOMIC DNA]</scope>
    <source>
        <strain evidence="1 2">18</strain>
    </source>
</reference>
<evidence type="ECO:0000313" key="1">
    <source>
        <dbReference type="EMBL" id="THV39635.1"/>
    </source>
</evidence>
<reference evidence="2" key="1">
    <citation type="submission" date="2019-04" db="EMBL/GenBank/DDBJ databases">
        <title>Nocardioides xinjiangensis sp. nov.</title>
        <authorList>
            <person name="Liu S."/>
        </authorList>
    </citation>
    <scope>NUCLEOTIDE SEQUENCE [LARGE SCALE GENOMIC DNA]</scope>
    <source>
        <strain evidence="2">18</strain>
    </source>
</reference>
<dbReference type="Proteomes" id="UP000308760">
    <property type="component" value="Unassembled WGS sequence"/>
</dbReference>
<dbReference type="RefSeq" id="WP_136535802.1">
    <property type="nucleotide sequence ID" value="NZ_STGY01000065.1"/>
</dbReference>
<organism evidence="1 2">
    <name type="scientific">Glycomyces buryatensis</name>
    <dbReference type="NCBI Taxonomy" id="2570927"/>
    <lineage>
        <taxon>Bacteria</taxon>
        <taxon>Bacillati</taxon>
        <taxon>Actinomycetota</taxon>
        <taxon>Actinomycetes</taxon>
        <taxon>Glycomycetales</taxon>
        <taxon>Glycomycetaceae</taxon>
        <taxon>Glycomyces</taxon>
    </lineage>
</organism>
<protein>
    <submittedName>
        <fullName evidence="1">Uncharacterized protein</fullName>
    </submittedName>
</protein>
<keyword evidence="2" id="KW-1185">Reference proteome</keyword>
<evidence type="ECO:0000313" key="2">
    <source>
        <dbReference type="Proteomes" id="UP000308760"/>
    </source>
</evidence>
<sequence>MADYEIGKYEKSRFKDKNVPIRLRVGHIEFMRDYYAKTEAELHSRIQADLSNNPELEIITPQDMNANRMPQSPSPRLHVMDSGALGVNTDPNLKHVMRVDVERVCVPIESPETVQVKLKVGVLTILREYSVTTVEELSRSVASDLDAIPNLEFDSVYTLSIHMDVIEDGGNGSVCVYRSLPMPDEESRKITDHMDRMLAMHDALRYRALASVPLSKPYGHGKRYAHTHQLKSTEKFVPVG</sequence>
<gene>
    <name evidence="1" type="ORF">FAB82_17345</name>
</gene>
<dbReference type="EMBL" id="STGY01000065">
    <property type="protein sequence ID" value="THV39635.1"/>
    <property type="molecule type" value="Genomic_DNA"/>
</dbReference>
<accession>A0A4S8QA42</accession>
<proteinExistence type="predicted"/>
<dbReference type="AlphaFoldDB" id="A0A4S8QA42"/>
<comment type="caution">
    <text evidence="1">The sequence shown here is derived from an EMBL/GenBank/DDBJ whole genome shotgun (WGS) entry which is preliminary data.</text>
</comment>
<name>A0A4S8QA42_9ACTN</name>